<dbReference type="SUPFAM" id="SSF69618">
    <property type="entry name" value="HemD-like"/>
    <property type="match status" value="1"/>
</dbReference>
<dbReference type="GO" id="GO:0032259">
    <property type="term" value="P:methylation"/>
    <property type="evidence" value="ECO:0007669"/>
    <property type="project" value="UniProtKB-KW"/>
</dbReference>
<dbReference type="PROSITE" id="PS00839">
    <property type="entry name" value="SUMT_1"/>
    <property type="match status" value="1"/>
</dbReference>
<dbReference type="Gene3D" id="3.40.1010.10">
    <property type="entry name" value="Cobalt-precorrin-4 Transmethylase, Domain 1"/>
    <property type="match status" value="1"/>
</dbReference>
<dbReference type="Proteomes" id="UP000434554">
    <property type="component" value="Unassembled WGS sequence"/>
</dbReference>
<accession>A0A833C9P4</accession>
<dbReference type="InterPro" id="IPR000878">
    <property type="entry name" value="4pyrrol_Mease"/>
</dbReference>
<dbReference type="InterPro" id="IPR035996">
    <property type="entry name" value="4pyrrol_Methylase_sf"/>
</dbReference>
<dbReference type="InterPro" id="IPR036108">
    <property type="entry name" value="4pyrrol_syn_uPrphyn_synt_sf"/>
</dbReference>
<gene>
    <name evidence="8" type="primary">cobA</name>
    <name evidence="8" type="ORF">F8R14_09065</name>
</gene>
<dbReference type="NCBIfam" id="NF004790">
    <property type="entry name" value="PRK06136.1"/>
    <property type="match status" value="1"/>
</dbReference>
<evidence type="ECO:0000259" key="7">
    <source>
        <dbReference type="Pfam" id="PF02602"/>
    </source>
</evidence>
<evidence type="ECO:0000256" key="3">
    <source>
        <dbReference type="ARBA" id="ARBA00022679"/>
    </source>
</evidence>
<dbReference type="InterPro" id="IPR050161">
    <property type="entry name" value="Siro_Cobalamin_biosynth"/>
</dbReference>
<proteinExistence type="predicted"/>
<protein>
    <recommendedName>
        <fullName evidence="1">uroporphyrinogen-III C-methyltransferase</fullName>
        <ecNumber evidence="1">2.1.1.107</ecNumber>
    </recommendedName>
</protein>
<reference evidence="8 9" key="1">
    <citation type="submission" date="2019-09" db="EMBL/GenBank/DDBJ databases">
        <title>Draft genome sequence of 3 type strains from the CCUG.</title>
        <authorList>
            <person name="Pineiro-Iglesias B."/>
            <person name="Tunovic T."/>
            <person name="Unosson C."/>
            <person name="Inganas E."/>
            <person name="Ohlen M."/>
            <person name="Cardew S."/>
            <person name="Jensie-Markopoulos S."/>
            <person name="Salva-Serra F."/>
            <person name="Jaen-Luchoro D."/>
            <person name="Karlsson R."/>
            <person name="Svensson-Stadler L."/>
            <person name="Chun J."/>
            <person name="Moore E."/>
        </authorList>
    </citation>
    <scope>NUCLEOTIDE SEQUENCE [LARGE SCALE GENOMIC DNA]</scope>
    <source>
        <strain evidence="8 9">CCUG 65427</strain>
    </source>
</reference>
<keyword evidence="4" id="KW-0949">S-adenosyl-L-methionine</keyword>
<dbReference type="SUPFAM" id="SSF53790">
    <property type="entry name" value="Tetrapyrrole methylase"/>
    <property type="match status" value="1"/>
</dbReference>
<dbReference type="NCBIfam" id="TIGR01469">
    <property type="entry name" value="cobA_cysG_Cterm"/>
    <property type="match status" value="1"/>
</dbReference>
<evidence type="ECO:0000313" key="9">
    <source>
        <dbReference type="Proteomes" id="UP000434554"/>
    </source>
</evidence>
<dbReference type="EC" id="2.1.1.107" evidence="1"/>
<feature type="domain" description="Tetrapyrrole biosynthesis uroporphyrinogen III synthase" evidence="7">
    <location>
        <begin position="267"/>
        <end position="495"/>
    </location>
</feature>
<dbReference type="FunFam" id="3.30.950.10:FF:000001">
    <property type="entry name" value="Siroheme synthase"/>
    <property type="match status" value="1"/>
</dbReference>
<evidence type="ECO:0000313" key="8">
    <source>
        <dbReference type="EMBL" id="KAB1477148.1"/>
    </source>
</evidence>
<evidence type="ECO:0000256" key="2">
    <source>
        <dbReference type="ARBA" id="ARBA00022603"/>
    </source>
</evidence>
<evidence type="ECO:0000259" key="6">
    <source>
        <dbReference type="Pfam" id="PF00590"/>
    </source>
</evidence>
<dbReference type="Gene3D" id="3.40.50.10090">
    <property type="match status" value="2"/>
</dbReference>
<dbReference type="EMBL" id="WBKH01000010">
    <property type="protein sequence ID" value="KAB1477148.1"/>
    <property type="molecule type" value="Genomic_DNA"/>
</dbReference>
<dbReference type="GO" id="GO:0004852">
    <property type="term" value="F:uroporphyrinogen-III synthase activity"/>
    <property type="evidence" value="ECO:0007669"/>
    <property type="project" value="InterPro"/>
</dbReference>
<dbReference type="InterPro" id="IPR003043">
    <property type="entry name" value="Uropor_MeTrfase_CS"/>
</dbReference>
<organism evidence="8 9">
    <name type="scientific">Veillonella seminalis</name>
    <dbReference type="NCBI Taxonomy" id="1502943"/>
    <lineage>
        <taxon>Bacteria</taxon>
        <taxon>Bacillati</taxon>
        <taxon>Bacillota</taxon>
        <taxon>Negativicutes</taxon>
        <taxon>Veillonellales</taxon>
        <taxon>Veillonellaceae</taxon>
        <taxon>Veillonella</taxon>
    </lineage>
</organism>
<dbReference type="PANTHER" id="PTHR45790:SF3">
    <property type="entry name" value="S-ADENOSYL-L-METHIONINE-DEPENDENT UROPORPHYRINOGEN III METHYLTRANSFERASE, CHLOROPLASTIC"/>
    <property type="match status" value="1"/>
</dbReference>
<dbReference type="RefSeq" id="WP_006556294.1">
    <property type="nucleotide sequence ID" value="NZ_CAUENZ010000010.1"/>
</dbReference>
<feature type="domain" description="Tetrapyrrole methylase" evidence="6">
    <location>
        <begin position="5"/>
        <end position="216"/>
    </location>
</feature>
<dbReference type="InterPro" id="IPR014776">
    <property type="entry name" value="4pyrrole_Mease_sub2"/>
</dbReference>
<dbReference type="InterPro" id="IPR006366">
    <property type="entry name" value="CobA/CysG_C"/>
</dbReference>
<dbReference type="GeneID" id="83055660"/>
<dbReference type="AlphaFoldDB" id="A0A833C9P4"/>
<dbReference type="Pfam" id="PF00590">
    <property type="entry name" value="TP_methylase"/>
    <property type="match status" value="1"/>
</dbReference>
<dbReference type="Pfam" id="PF02602">
    <property type="entry name" value="HEM4"/>
    <property type="match status" value="1"/>
</dbReference>
<evidence type="ECO:0000256" key="4">
    <source>
        <dbReference type="ARBA" id="ARBA00022691"/>
    </source>
</evidence>
<comment type="caution">
    <text evidence="8">The sequence shown here is derived from an EMBL/GenBank/DDBJ whole genome shotgun (WGS) entry which is preliminary data.</text>
</comment>
<dbReference type="GO" id="GO:0004851">
    <property type="term" value="F:uroporphyrin-III C-methyltransferase activity"/>
    <property type="evidence" value="ECO:0007669"/>
    <property type="project" value="UniProtKB-EC"/>
</dbReference>
<sequence length="509" mass="54419">MTGIVYLIGAGPGDYKLITVKGRECIEKADVIVYDYLADEHLLRWAKPDAELIYAGKQCKNHTLHQYEINELLVKYGLEGKVVARLKGGDPLIFGRGGEEALELAKAGVPFEFVPGVTSGISAPAYAGIPVTQRAMATSFAIVTGHEDPTKNESGINWEGLATAVDTISFVMGIGNLPMISQKLMEYGRPKETPVAVIRWGTKPVQQTLVSTLEHVAEDVKKAGIKPPSIITVGNVVGLRDSLRWFDNKPLFGKTVLVTRARSKASVLTEKLEELGANVVEAAAIKTQALPVGQPEKDVLLNAHSYKTVIFTSAEGVRFFFEALEGLGKDSRVLGEAKLCAIGSATAKALHDKGLLADIIPADYKGESVVTALKPILEKGDKALLIQPKVARKVIFNGLTEAGIDVTVVRLYETLLDNSQADILRDALAAGEADYITFTSSSTVTNTLSMLGEDGAALIKKARVACIGPITAATCVEHGIQPNLIGKTFTIPAMVDMIKADVANAAETK</sequence>
<keyword evidence="2 8" id="KW-0489">Methyltransferase</keyword>
<dbReference type="FunFam" id="3.40.1010.10:FF:000001">
    <property type="entry name" value="Siroheme synthase"/>
    <property type="match status" value="1"/>
</dbReference>
<dbReference type="InterPro" id="IPR014777">
    <property type="entry name" value="4pyrrole_Mease_sub1"/>
</dbReference>
<name>A0A833C9P4_9FIRM</name>
<dbReference type="GO" id="GO:0019354">
    <property type="term" value="P:siroheme biosynthetic process"/>
    <property type="evidence" value="ECO:0007669"/>
    <property type="project" value="InterPro"/>
</dbReference>
<keyword evidence="3 8" id="KW-0808">Transferase</keyword>
<evidence type="ECO:0000256" key="1">
    <source>
        <dbReference type="ARBA" id="ARBA00012162"/>
    </source>
</evidence>
<dbReference type="PANTHER" id="PTHR45790">
    <property type="entry name" value="SIROHEME SYNTHASE-RELATED"/>
    <property type="match status" value="1"/>
</dbReference>
<evidence type="ECO:0000256" key="5">
    <source>
        <dbReference type="ARBA" id="ARBA00023244"/>
    </source>
</evidence>
<dbReference type="CDD" id="cd06578">
    <property type="entry name" value="HemD"/>
    <property type="match status" value="1"/>
</dbReference>
<dbReference type="CDD" id="cd11642">
    <property type="entry name" value="SUMT"/>
    <property type="match status" value="1"/>
</dbReference>
<dbReference type="Gene3D" id="3.30.950.10">
    <property type="entry name" value="Methyltransferase, Cobalt-precorrin-4 Transmethylase, Domain 2"/>
    <property type="match status" value="1"/>
</dbReference>
<keyword evidence="5" id="KW-0627">Porphyrin biosynthesis</keyword>
<dbReference type="InterPro" id="IPR003754">
    <property type="entry name" value="4pyrrol_synth_uPrphyn_synth"/>
</dbReference>